<gene>
    <name evidence="1" type="ORF">H6G72_02905</name>
</gene>
<dbReference type="EMBL" id="JACJSK010000003">
    <property type="protein sequence ID" value="MBD2542824.1"/>
    <property type="molecule type" value="Genomic_DNA"/>
</dbReference>
<proteinExistence type="predicted"/>
<sequence>MVRYCHPTAPGTRNRVSWVNLCHPTGPYIETRFLTSPGFPPPQGQETG</sequence>
<reference evidence="1 2" key="1">
    <citation type="journal article" date="2020" name="ISME J.">
        <title>Comparative genomics reveals insights into cyanobacterial evolution and habitat adaptation.</title>
        <authorList>
            <person name="Chen M.Y."/>
            <person name="Teng W.K."/>
            <person name="Zhao L."/>
            <person name="Hu C.X."/>
            <person name="Zhou Y.K."/>
            <person name="Han B.P."/>
            <person name="Song L.R."/>
            <person name="Shu W.S."/>
        </authorList>
    </citation>
    <scope>NUCLEOTIDE SEQUENCE [LARGE SCALE GENOMIC DNA]</scope>
    <source>
        <strain evidence="1 2">FACHB-1370</strain>
    </source>
</reference>
<keyword evidence="2" id="KW-1185">Reference proteome</keyword>
<evidence type="ECO:0000313" key="1">
    <source>
        <dbReference type="EMBL" id="MBD2542824.1"/>
    </source>
</evidence>
<accession>A0ABR8E7L5</accession>
<protein>
    <submittedName>
        <fullName evidence="1">Uncharacterized protein</fullName>
    </submittedName>
</protein>
<name>A0ABR8E7L5_9CYAN</name>
<dbReference type="RefSeq" id="WP_190877127.1">
    <property type="nucleotide sequence ID" value="NZ_JACJSK010000003.1"/>
</dbReference>
<evidence type="ECO:0000313" key="2">
    <source>
        <dbReference type="Proteomes" id="UP000641954"/>
    </source>
</evidence>
<dbReference type="Proteomes" id="UP000641954">
    <property type="component" value="Unassembled WGS sequence"/>
</dbReference>
<organism evidence="1 2">
    <name type="scientific">Planktothricoides raciborskii FACHB-1370</name>
    <dbReference type="NCBI Taxonomy" id="2949576"/>
    <lineage>
        <taxon>Bacteria</taxon>
        <taxon>Bacillati</taxon>
        <taxon>Cyanobacteriota</taxon>
        <taxon>Cyanophyceae</taxon>
        <taxon>Oscillatoriophycideae</taxon>
        <taxon>Oscillatoriales</taxon>
        <taxon>Oscillatoriaceae</taxon>
        <taxon>Planktothricoides</taxon>
    </lineage>
</organism>
<comment type="caution">
    <text evidence="1">The sequence shown here is derived from an EMBL/GenBank/DDBJ whole genome shotgun (WGS) entry which is preliminary data.</text>
</comment>